<organism evidence="2">
    <name type="scientific">Culex pipiens</name>
    <name type="common">House mosquito</name>
    <dbReference type="NCBI Taxonomy" id="7175"/>
    <lineage>
        <taxon>Eukaryota</taxon>
        <taxon>Metazoa</taxon>
        <taxon>Ecdysozoa</taxon>
        <taxon>Arthropoda</taxon>
        <taxon>Hexapoda</taxon>
        <taxon>Insecta</taxon>
        <taxon>Pterygota</taxon>
        <taxon>Neoptera</taxon>
        <taxon>Endopterygota</taxon>
        <taxon>Diptera</taxon>
        <taxon>Nematocera</taxon>
        <taxon>Culicoidea</taxon>
        <taxon>Culicidae</taxon>
        <taxon>Culicinae</taxon>
        <taxon>Culicini</taxon>
        <taxon>Culex</taxon>
        <taxon>Culex</taxon>
    </lineage>
</organism>
<sequence length="196" mass="21370">MDCADLFEDVQKFQTTRKLRSDDLISSRTRVCRGSSEAATSGSTHSGGTKLSCQLGRHIPNRPTSEPGEAISGCGFPRIAWNTNDFPAGSMGSRGHLVRDQILRPKDHRQWHSGVQNLPHGSGPQPAQWTLHRRKNTVSGHGLPAARLGNPRQLEGSHSGGDARRVQRCAVHSGYDAQREPSCRFNRSHPAGHGSL</sequence>
<reference evidence="2" key="1">
    <citation type="submission" date="2021-05" db="EMBL/GenBank/DDBJ databases">
        <authorList>
            <person name="Alioto T."/>
            <person name="Alioto T."/>
            <person name="Gomez Garrido J."/>
        </authorList>
    </citation>
    <scope>NUCLEOTIDE SEQUENCE</scope>
</reference>
<dbReference type="EMBL" id="HBUE01324312">
    <property type="protein sequence ID" value="CAG6589996.1"/>
    <property type="molecule type" value="Transcribed_RNA"/>
</dbReference>
<dbReference type="AlphaFoldDB" id="A0A8D8MS34"/>
<proteinExistence type="predicted"/>
<accession>A0A8D8MS34</accession>
<evidence type="ECO:0000313" key="2">
    <source>
        <dbReference type="EMBL" id="CAG6537985.1"/>
    </source>
</evidence>
<dbReference type="EMBL" id="HBUE01217755">
    <property type="protein sequence ID" value="CAG6537985.1"/>
    <property type="molecule type" value="Transcribed_RNA"/>
</dbReference>
<evidence type="ECO:0000256" key="1">
    <source>
        <dbReference type="SAM" id="MobiDB-lite"/>
    </source>
</evidence>
<feature type="region of interest" description="Disordered" evidence="1">
    <location>
        <begin position="139"/>
        <end position="196"/>
    </location>
</feature>
<protein>
    <submittedName>
        <fullName evidence="2">(northern house mosquito) hypothetical protein</fullName>
    </submittedName>
</protein>
<feature type="compositionally biased region" description="Polar residues" evidence="1">
    <location>
        <begin position="37"/>
        <end position="52"/>
    </location>
</feature>
<name>A0A8D8MS34_CULPI</name>
<feature type="region of interest" description="Disordered" evidence="1">
    <location>
        <begin position="33"/>
        <end position="69"/>
    </location>
</feature>